<evidence type="ECO:0000256" key="6">
    <source>
        <dbReference type="RuleBase" id="RU000716"/>
    </source>
</evidence>
<dbReference type="InterPro" id="IPR039425">
    <property type="entry name" value="RNA_pol_sigma-70-like"/>
</dbReference>
<evidence type="ECO:0000259" key="7">
    <source>
        <dbReference type="Pfam" id="PF04542"/>
    </source>
</evidence>
<dbReference type="InterPro" id="IPR036388">
    <property type="entry name" value="WH-like_DNA-bd_sf"/>
</dbReference>
<keyword evidence="10" id="KW-1185">Reference proteome</keyword>
<feature type="domain" description="RNA polymerase sigma factor 70 region 4 type 2" evidence="8">
    <location>
        <begin position="124"/>
        <end position="174"/>
    </location>
</feature>
<dbReference type="PANTHER" id="PTHR43133:SF46">
    <property type="entry name" value="RNA POLYMERASE SIGMA-70 FACTOR ECF SUBFAMILY"/>
    <property type="match status" value="1"/>
</dbReference>
<dbReference type="Pfam" id="PF04542">
    <property type="entry name" value="Sigma70_r2"/>
    <property type="match status" value="1"/>
</dbReference>
<dbReference type="InterPro" id="IPR013249">
    <property type="entry name" value="RNA_pol_sigma70_r4_t2"/>
</dbReference>
<protein>
    <recommendedName>
        <fullName evidence="6">RNA polymerase sigma factor</fullName>
    </recommendedName>
</protein>
<evidence type="ECO:0000256" key="5">
    <source>
        <dbReference type="ARBA" id="ARBA00023163"/>
    </source>
</evidence>
<proteinExistence type="inferred from homology"/>
<dbReference type="Gene3D" id="1.10.1740.10">
    <property type="match status" value="1"/>
</dbReference>
<evidence type="ECO:0000256" key="4">
    <source>
        <dbReference type="ARBA" id="ARBA00023125"/>
    </source>
</evidence>
<keyword evidence="3 6" id="KW-0731">Sigma factor</keyword>
<evidence type="ECO:0000313" key="10">
    <source>
        <dbReference type="Proteomes" id="UP000249819"/>
    </source>
</evidence>
<name>A0A327VZQ9_9BACT</name>
<organism evidence="9 10">
    <name type="scientific">Chitinophaga dinghuensis</name>
    <dbReference type="NCBI Taxonomy" id="1539050"/>
    <lineage>
        <taxon>Bacteria</taxon>
        <taxon>Pseudomonadati</taxon>
        <taxon>Bacteroidota</taxon>
        <taxon>Chitinophagia</taxon>
        <taxon>Chitinophagales</taxon>
        <taxon>Chitinophagaceae</taxon>
        <taxon>Chitinophaga</taxon>
    </lineage>
</organism>
<dbReference type="AlphaFoldDB" id="A0A327VZQ9"/>
<dbReference type="Pfam" id="PF08281">
    <property type="entry name" value="Sigma70_r4_2"/>
    <property type="match status" value="1"/>
</dbReference>
<dbReference type="InterPro" id="IPR000838">
    <property type="entry name" value="RNA_pol_sigma70_ECF_CS"/>
</dbReference>
<dbReference type="Proteomes" id="UP000249819">
    <property type="component" value="Unassembled WGS sequence"/>
</dbReference>
<evidence type="ECO:0000259" key="8">
    <source>
        <dbReference type="Pfam" id="PF08281"/>
    </source>
</evidence>
<comment type="caution">
    <text evidence="9">The sequence shown here is derived from an EMBL/GenBank/DDBJ whole genome shotgun (WGS) entry which is preliminary data.</text>
</comment>
<dbReference type="NCBIfam" id="TIGR02937">
    <property type="entry name" value="sigma70-ECF"/>
    <property type="match status" value="1"/>
</dbReference>
<comment type="similarity">
    <text evidence="1 6">Belongs to the sigma-70 factor family. ECF subfamily.</text>
</comment>
<keyword evidence="2 6" id="KW-0805">Transcription regulation</keyword>
<evidence type="ECO:0000256" key="2">
    <source>
        <dbReference type="ARBA" id="ARBA00023015"/>
    </source>
</evidence>
<evidence type="ECO:0000256" key="3">
    <source>
        <dbReference type="ARBA" id="ARBA00023082"/>
    </source>
</evidence>
<dbReference type="InterPro" id="IPR007627">
    <property type="entry name" value="RNA_pol_sigma70_r2"/>
</dbReference>
<keyword evidence="5 6" id="KW-0804">Transcription</keyword>
<dbReference type="RefSeq" id="WP_111592427.1">
    <property type="nucleotide sequence ID" value="NZ_QLMA01000004.1"/>
</dbReference>
<feature type="domain" description="RNA polymerase sigma-70 region 2" evidence="7">
    <location>
        <begin position="26"/>
        <end position="90"/>
    </location>
</feature>
<dbReference type="EMBL" id="QLMA01000004">
    <property type="protein sequence ID" value="RAJ81863.1"/>
    <property type="molecule type" value="Genomic_DNA"/>
</dbReference>
<dbReference type="InterPro" id="IPR013325">
    <property type="entry name" value="RNA_pol_sigma_r2"/>
</dbReference>
<evidence type="ECO:0000313" key="9">
    <source>
        <dbReference type="EMBL" id="RAJ81863.1"/>
    </source>
</evidence>
<accession>A0A327VZQ9</accession>
<dbReference type="GO" id="GO:0016987">
    <property type="term" value="F:sigma factor activity"/>
    <property type="evidence" value="ECO:0007669"/>
    <property type="project" value="UniProtKB-KW"/>
</dbReference>
<dbReference type="PANTHER" id="PTHR43133">
    <property type="entry name" value="RNA POLYMERASE ECF-TYPE SIGMA FACTO"/>
    <property type="match status" value="1"/>
</dbReference>
<dbReference type="SUPFAM" id="SSF88659">
    <property type="entry name" value="Sigma3 and sigma4 domains of RNA polymerase sigma factors"/>
    <property type="match status" value="1"/>
</dbReference>
<sequence length="195" mass="22311">MQSPSHSERALLQLVSEGNEQAFSALVKQYRSNIFTTALQLLHQRQLAEEVLQDVFLKVWLQRAELREVENFPAWLHTVARNTIYTAFKRSLKDKMLPVGDAEEHLDAGYNTADPLLEKEYNTLLHTAIERLPARQQETYRLMKLQGLKRNEVAALLGVSPETVKYNLDEASKKVRAYCLAQLPLGALLLLLNIR</sequence>
<dbReference type="Gene3D" id="1.10.10.10">
    <property type="entry name" value="Winged helix-like DNA-binding domain superfamily/Winged helix DNA-binding domain"/>
    <property type="match status" value="1"/>
</dbReference>
<gene>
    <name evidence="9" type="ORF">CLV59_10488</name>
</gene>
<dbReference type="SUPFAM" id="SSF88946">
    <property type="entry name" value="Sigma2 domain of RNA polymerase sigma factors"/>
    <property type="match status" value="1"/>
</dbReference>
<dbReference type="PROSITE" id="PS01063">
    <property type="entry name" value="SIGMA70_ECF"/>
    <property type="match status" value="1"/>
</dbReference>
<keyword evidence="4 6" id="KW-0238">DNA-binding</keyword>
<dbReference type="GO" id="GO:0006352">
    <property type="term" value="P:DNA-templated transcription initiation"/>
    <property type="evidence" value="ECO:0007669"/>
    <property type="project" value="InterPro"/>
</dbReference>
<reference evidence="9 10" key="1">
    <citation type="submission" date="2018-06" db="EMBL/GenBank/DDBJ databases">
        <title>Genomic Encyclopedia of Archaeal and Bacterial Type Strains, Phase II (KMG-II): from individual species to whole genera.</title>
        <authorList>
            <person name="Goeker M."/>
        </authorList>
    </citation>
    <scope>NUCLEOTIDE SEQUENCE [LARGE SCALE GENOMIC DNA]</scope>
    <source>
        <strain evidence="9 10">DSM 29821</strain>
    </source>
</reference>
<evidence type="ECO:0000256" key="1">
    <source>
        <dbReference type="ARBA" id="ARBA00010641"/>
    </source>
</evidence>
<dbReference type="OrthoDB" id="799938at2"/>
<dbReference type="InterPro" id="IPR013324">
    <property type="entry name" value="RNA_pol_sigma_r3/r4-like"/>
</dbReference>
<dbReference type="GO" id="GO:0003677">
    <property type="term" value="F:DNA binding"/>
    <property type="evidence" value="ECO:0007669"/>
    <property type="project" value="UniProtKB-KW"/>
</dbReference>
<dbReference type="InterPro" id="IPR014284">
    <property type="entry name" value="RNA_pol_sigma-70_dom"/>
</dbReference>